<evidence type="ECO:0000313" key="2">
    <source>
        <dbReference type="EMBL" id="OGG41085.1"/>
    </source>
</evidence>
<feature type="transmembrane region" description="Helical" evidence="1">
    <location>
        <begin position="12"/>
        <end position="36"/>
    </location>
</feature>
<evidence type="ECO:0000313" key="3">
    <source>
        <dbReference type="Proteomes" id="UP000179014"/>
    </source>
</evidence>
<reference evidence="2 3" key="1">
    <citation type="journal article" date="2016" name="Nat. Commun.">
        <title>Thousands of microbial genomes shed light on interconnected biogeochemical processes in an aquifer system.</title>
        <authorList>
            <person name="Anantharaman K."/>
            <person name="Brown C.T."/>
            <person name="Hug L.A."/>
            <person name="Sharon I."/>
            <person name="Castelle C.J."/>
            <person name="Probst A.J."/>
            <person name="Thomas B.C."/>
            <person name="Singh A."/>
            <person name="Wilkins M.J."/>
            <person name="Karaoz U."/>
            <person name="Brodie E.L."/>
            <person name="Williams K.H."/>
            <person name="Hubbard S.S."/>
            <person name="Banfield J.F."/>
        </authorList>
    </citation>
    <scope>NUCLEOTIDE SEQUENCE [LARGE SCALE GENOMIC DNA]</scope>
</reference>
<keyword evidence="1" id="KW-0472">Membrane</keyword>
<gene>
    <name evidence="2" type="ORF">A2118_01000</name>
</gene>
<evidence type="ECO:0000256" key="1">
    <source>
        <dbReference type="SAM" id="Phobius"/>
    </source>
</evidence>
<dbReference type="InterPro" id="IPR012902">
    <property type="entry name" value="N_methyl_site"/>
</dbReference>
<protein>
    <recommendedName>
        <fullName evidence="4">Prepilin-type N-terminal cleavage/methylation domain-containing protein</fullName>
    </recommendedName>
</protein>
<dbReference type="STRING" id="1798474.A2118_01000"/>
<dbReference type="Proteomes" id="UP000179014">
    <property type="component" value="Unassembled WGS sequence"/>
</dbReference>
<accession>A0A1F6BVV5</accession>
<proteinExistence type="predicted"/>
<organism evidence="2 3">
    <name type="scientific">Candidatus Kaiserbacteria bacterium GWA2_50_9</name>
    <dbReference type="NCBI Taxonomy" id="1798474"/>
    <lineage>
        <taxon>Bacteria</taxon>
        <taxon>Candidatus Kaiseribacteriota</taxon>
    </lineage>
</organism>
<keyword evidence="1" id="KW-1133">Transmembrane helix</keyword>
<name>A0A1F6BVV5_9BACT</name>
<sequence length="166" mass="17632">MHRGFSLVELLVYLAVFATALILIVGTALGLSRAYGGFANLSRIERDASAILERITREARGAKSIDTSASILGVNPSNLVLNTTNEEGVARTLEFFVSGAALRLKENGTDVGALTGSRVSMPSFVAWRIATGKSGAVKVEFALQSGIGQASTTKKFYTTVVLRNSY</sequence>
<evidence type="ECO:0008006" key="4">
    <source>
        <dbReference type="Google" id="ProtNLM"/>
    </source>
</evidence>
<comment type="caution">
    <text evidence="2">The sequence shown here is derived from an EMBL/GenBank/DDBJ whole genome shotgun (WGS) entry which is preliminary data.</text>
</comment>
<dbReference type="Pfam" id="PF07963">
    <property type="entry name" value="N_methyl"/>
    <property type="match status" value="1"/>
</dbReference>
<keyword evidence="1" id="KW-0812">Transmembrane</keyword>
<dbReference type="EMBL" id="MFKN01000014">
    <property type="protein sequence ID" value="OGG41085.1"/>
    <property type="molecule type" value="Genomic_DNA"/>
</dbReference>
<dbReference type="AlphaFoldDB" id="A0A1F6BVV5"/>